<dbReference type="EMBL" id="QGKV02001507">
    <property type="protein sequence ID" value="KAF3529733.1"/>
    <property type="molecule type" value="Genomic_DNA"/>
</dbReference>
<dbReference type="Proteomes" id="UP000266723">
    <property type="component" value="Unassembled WGS sequence"/>
</dbReference>
<proteinExistence type="predicted"/>
<name>A0ABQ7BBZ8_BRACR</name>
<feature type="region of interest" description="Disordered" evidence="1">
    <location>
        <begin position="15"/>
        <end position="56"/>
    </location>
</feature>
<feature type="compositionally biased region" description="Low complexity" evidence="1">
    <location>
        <begin position="45"/>
        <end position="55"/>
    </location>
</feature>
<protein>
    <submittedName>
        <fullName evidence="2">Uncharacterized protein</fullName>
    </submittedName>
</protein>
<evidence type="ECO:0000313" key="2">
    <source>
        <dbReference type="EMBL" id="KAF3529733.1"/>
    </source>
</evidence>
<gene>
    <name evidence="2" type="ORF">DY000_02042423</name>
</gene>
<evidence type="ECO:0000256" key="1">
    <source>
        <dbReference type="SAM" id="MobiDB-lite"/>
    </source>
</evidence>
<organism evidence="2 3">
    <name type="scientific">Brassica cretica</name>
    <name type="common">Mustard</name>
    <dbReference type="NCBI Taxonomy" id="69181"/>
    <lineage>
        <taxon>Eukaryota</taxon>
        <taxon>Viridiplantae</taxon>
        <taxon>Streptophyta</taxon>
        <taxon>Embryophyta</taxon>
        <taxon>Tracheophyta</taxon>
        <taxon>Spermatophyta</taxon>
        <taxon>Magnoliopsida</taxon>
        <taxon>eudicotyledons</taxon>
        <taxon>Gunneridae</taxon>
        <taxon>Pentapetalae</taxon>
        <taxon>rosids</taxon>
        <taxon>malvids</taxon>
        <taxon>Brassicales</taxon>
        <taxon>Brassicaceae</taxon>
        <taxon>Brassiceae</taxon>
        <taxon>Brassica</taxon>
    </lineage>
</organism>
<comment type="caution">
    <text evidence="2">The sequence shown here is derived from an EMBL/GenBank/DDBJ whole genome shotgun (WGS) entry which is preliminary data.</text>
</comment>
<evidence type="ECO:0000313" key="3">
    <source>
        <dbReference type="Proteomes" id="UP000266723"/>
    </source>
</evidence>
<keyword evidence="3" id="KW-1185">Reference proteome</keyword>
<reference evidence="2 3" key="1">
    <citation type="journal article" date="2020" name="BMC Genomics">
        <title>Intraspecific diversification of the crop wild relative Brassica cretica Lam. using demographic model selection.</title>
        <authorList>
            <person name="Kioukis A."/>
            <person name="Michalopoulou V.A."/>
            <person name="Briers L."/>
            <person name="Pirintsos S."/>
            <person name="Studholme D.J."/>
            <person name="Pavlidis P."/>
            <person name="Sarris P.F."/>
        </authorList>
    </citation>
    <scope>NUCLEOTIDE SEQUENCE [LARGE SCALE GENOMIC DNA]</scope>
    <source>
        <strain evidence="3">cv. PFS-1207/04</strain>
    </source>
</reference>
<sequence length="124" mass="13537">MPAKSTGQVRRIMAAACLHPRKDGRSEGSTSSTHSRGQHPLATISPPCSAASSPSIHLRNRRGRAQLHRLLSSAKLNPRRKSKLKSTMKHCPSILLSGLSTTVVTVLIAEIKLRIRRRKAQTTS</sequence>
<accession>A0ABQ7BBZ8</accession>